<reference evidence="1" key="1">
    <citation type="submission" date="2023-10" db="EMBL/GenBank/DDBJ databases">
        <title>Genome assembly of Pristionchus species.</title>
        <authorList>
            <person name="Yoshida K."/>
            <person name="Sommer R.J."/>
        </authorList>
    </citation>
    <scope>NUCLEOTIDE SEQUENCE</scope>
    <source>
        <strain evidence="1">RS0144</strain>
    </source>
</reference>
<evidence type="ECO:0000313" key="1">
    <source>
        <dbReference type="EMBL" id="GMS91561.1"/>
    </source>
</evidence>
<feature type="non-terminal residue" evidence="1">
    <location>
        <position position="1"/>
    </location>
</feature>
<comment type="caution">
    <text evidence="1">The sequence shown here is derived from an EMBL/GenBank/DDBJ whole genome shotgun (WGS) entry which is preliminary data.</text>
</comment>
<proteinExistence type="predicted"/>
<keyword evidence="2" id="KW-1185">Reference proteome</keyword>
<dbReference type="Gene3D" id="3.10.110.10">
    <property type="entry name" value="Ubiquitin Conjugating Enzyme"/>
    <property type="match status" value="1"/>
</dbReference>
<organism evidence="1 2">
    <name type="scientific">Pristionchus entomophagus</name>
    <dbReference type="NCBI Taxonomy" id="358040"/>
    <lineage>
        <taxon>Eukaryota</taxon>
        <taxon>Metazoa</taxon>
        <taxon>Ecdysozoa</taxon>
        <taxon>Nematoda</taxon>
        <taxon>Chromadorea</taxon>
        <taxon>Rhabditida</taxon>
        <taxon>Rhabditina</taxon>
        <taxon>Diplogasteromorpha</taxon>
        <taxon>Diplogasteroidea</taxon>
        <taxon>Neodiplogasteridae</taxon>
        <taxon>Pristionchus</taxon>
    </lineage>
</organism>
<dbReference type="EMBL" id="BTSX01000003">
    <property type="protein sequence ID" value="GMS91561.1"/>
    <property type="molecule type" value="Genomic_DNA"/>
</dbReference>
<evidence type="ECO:0000313" key="2">
    <source>
        <dbReference type="Proteomes" id="UP001432027"/>
    </source>
</evidence>
<sequence>GMQARGSLEIFQNYFENAPGSEFDSVMYKHLDSDQSQIYFFIKGRSDSPFEGGYFFGRFIFYITHGLEHMAFYTPNGRFPINRDILRDLYSMNINIGRPGSCSRMLRDILYSDLEENCKCSISDARKRGLASSSKAFNLRDETFRDLFSD</sequence>
<protein>
    <submittedName>
        <fullName evidence="1">Uncharacterized protein</fullName>
    </submittedName>
</protein>
<gene>
    <name evidence="1" type="ORF">PENTCL1PPCAC_13736</name>
</gene>
<dbReference type="Proteomes" id="UP001432027">
    <property type="component" value="Unassembled WGS sequence"/>
</dbReference>
<dbReference type="AlphaFoldDB" id="A0AAV5T7M8"/>
<name>A0AAV5T7M8_9BILA</name>
<dbReference type="InterPro" id="IPR016135">
    <property type="entry name" value="UBQ-conjugating_enzyme/RWD"/>
</dbReference>
<accession>A0AAV5T7M8</accession>
<dbReference type="SUPFAM" id="SSF54495">
    <property type="entry name" value="UBC-like"/>
    <property type="match status" value="1"/>
</dbReference>